<dbReference type="SUPFAM" id="SSF53271">
    <property type="entry name" value="PRTase-like"/>
    <property type="match status" value="1"/>
</dbReference>
<dbReference type="RefSeq" id="WP_051432407.1">
    <property type="nucleotide sequence ID" value="NZ_NRRE01000020.1"/>
</dbReference>
<reference evidence="4" key="1">
    <citation type="submission" date="2017-08" db="EMBL/GenBank/DDBJ databases">
        <authorList>
            <person name="Imhoff J.F."/>
            <person name="Rahn T."/>
            <person name="Kuenzel S."/>
            <person name="Neulinger S.C."/>
        </authorList>
    </citation>
    <scope>NUCLEOTIDE SEQUENCE</scope>
    <source>
        <strain evidence="4">DSM 9154</strain>
    </source>
</reference>
<protein>
    <submittedName>
        <fullName evidence="4">Amidophosphoribosyltransferase</fullName>
    </submittedName>
</protein>
<dbReference type="EMBL" id="NRRE01000020">
    <property type="protein sequence ID" value="MBK1697123.1"/>
    <property type="molecule type" value="Genomic_DNA"/>
</dbReference>
<organism evidence="4 5">
    <name type="scientific">Rhodovibrio salinarum</name>
    <dbReference type="NCBI Taxonomy" id="1087"/>
    <lineage>
        <taxon>Bacteria</taxon>
        <taxon>Pseudomonadati</taxon>
        <taxon>Pseudomonadota</taxon>
        <taxon>Alphaproteobacteria</taxon>
        <taxon>Rhodospirillales</taxon>
        <taxon>Rhodovibrionaceae</taxon>
        <taxon>Rhodovibrio</taxon>
    </lineage>
</organism>
<proteinExistence type="inferred from homology"/>
<dbReference type="InterPro" id="IPR044005">
    <property type="entry name" value="DZR_2"/>
</dbReference>
<accession>A0A934UZU8</accession>
<comment type="caution">
    <text evidence="4">The sequence shown here is derived from an EMBL/GenBank/DDBJ whole genome shotgun (WGS) entry which is preliminary data.</text>
</comment>
<dbReference type="Pfam" id="PF00156">
    <property type="entry name" value="Pribosyltran"/>
    <property type="match status" value="1"/>
</dbReference>
<name>A0A934UZU8_9PROT</name>
<dbReference type="InterPro" id="IPR000836">
    <property type="entry name" value="PRTase_dom"/>
</dbReference>
<evidence type="ECO:0000256" key="1">
    <source>
        <dbReference type="ARBA" id="ARBA00008007"/>
    </source>
</evidence>
<dbReference type="InterPro" id="IPR029057">
    <property type="entry name" value="PRTase-like"/>
</dbReference>
<dbReference type="AlphaFoldDB" id="A0A934UZU8"/>
<evidence type="ECO:0000313" key="4">
    <source>
        <dbReference type="EMBL" id="MBK1697123.1"/>
    </source>
</evidence>
<dbReference type="InterPro" id="IPR051910">
    <property type="entry name" value="ComF/GntX_DNA_util-trans"/>
</dbReference>
<feature type="domain" description="Double zinc ribbon" evidence="3">
    <location>
        <begin position="18"/>
        <end position="79"/>
    </location>
</feature>
<sequence length="257" mass="27402">MTGPRAASAWFVAAGRSVLDALLPPRCLACGGPVGAAGTLCPACWEAVTFLGPPMCRCCGFPFELAPEVDAGESLCAACHASPPPYAHARAVMAYDDGSRGLVLGFKHADRSEAAPAFAQWMARAGHELLTEAQVIVPVPLHRWRLFARRYNQSALLANQLGRLSGVPVVPDLLRRRRNTPSQGHLSPAGRSRNVAGAFAVHRRYAERVRGRSVLLVDDVLTTGATVAACTRVLKRAGARQVDVLTLARVVRPTAPD</sequence>
<evidence type="ECO:0000259" key="3">
    <source>
        <dbReference type="Pfam" id="PF18912"/>
    </source>
</evidence>
<dbReference type="Proteomes" id="UP000778970">
    <property type="component" value="Unassembled WGS sequence"/>
</dbReference>
<dbReference type="Gene3D" id="3.40.50.2020">
    <property type="match status" value="1"/>
</dbReference>
<feature type="domain" description="Phosphoribosyltransferase" evidence="2">
    <location>
        <begin position="157"/>
        <end position="249"/>
    </location>
</feature>
<gene>
    <name evidence="4" type="ORF">CKO21_07665</name>
</gene>
<evidence type="ECO:0000313" key="5">
    <source>
        <dbReference type="Proteomes" id="UP000778970"/>
    </source>
</evidence>
<dbReference type="Pfam" id="PF18912">
    <property type="entry name" value="DZR_2"/>
    <property type="match status" value="1"/>
</dbReference>
<dbReference type="CDD" id="cd06223">
    <property type="entry name" value="PRTases_typeI"/>
    <property type="match status" value="1"/>
</dbReference>
<keyword evidence="5" id="KW-1185">Reference proteome</keyword>
<dbReference type="PANTHER" id="PTHR47505:SF1">
    <property type="entry name" value="DNA UTILIZATION PROTEIN YHGH"/>
    <property type="match status" value="1"/>
</dbReference>
<evidence type="ECO:0000259" key="2">
    <source>
        <dbReference type="Pfam" id="PF00156"/>
    </source>
</evidence>
<reference evidence="4" key="2">
    <citation type="journal article" date="2020" name="Microorganisms">
        <title>Osmotic Adaptation and Compatible Solute Biosynthesis of Phototrophic Bacteria as Revealed from Genome Analyses.</title>
        <authorList>
            <person name="Imhoff J.F."/>
            <person name="Rahn T."/>
            <person name="Kunzel S."/>
            <person name="Keller A."/>
            <person name="Neulinger S.C."/>
        </authorList>
    </citation>
    <scope>NUCLEOTIDE SEQUENCE</scope>
    <source>
        <strain evidence="4">DSM 9154</strain>
    </source>
</reference>
<dbReference type="PANTHER" id="PTHR47505">
    <property type="entry name" value="DNA UTILIZATION PROTEIN YHGH"/>
    <property type="match status" value="1"/>
</dbReference>
<comment type="similarity">
    <text evidence="1">Belongs to the ComF/GntX family.</text>
</comment>